<organism evidence="1 2">
    <name type="scientific">Hoylesella marshii DSM 16973 = JCM 13450</name>
    <dbReference type="NCBI Taxonomy" id="862515"/>
    <lineage>
        <taxon>Bacteria</taxon>
        <taxon>Pseudomonadati</taxon>
        <taxon>Bacteroidota</taxon>
        <taxon>Bacteroidia</taxon>
        <taxon>Bacteroidales</taxon>
        <taxon>Prevotellaceae</taxon>
        <taxon>Hoylesella</taxon>
    </lineage>
</organism>
<name>E0NVB0_9BACT</name>
<comment type="caution">
    <text evidence="1">The sequence shown here is derived from an EMBL/GenBank/DDBJ whole genome shotgun (WGS) entry which is preliminary data.</text>
</comment>
<dbReference type="AlphaFoldDB" id="E0NVB0"/>
<evidence type="ECO:0000313" key="1">
    <source>
        <dbReference type="EMBL" id="EFM00844.1"/>
    </source>
</evidence>
<dbReference type="BioCyc" id="PMAR862515-HMP:GMOO-2146-MONOMER"/>
<sequence>MISLPVIFHSLAGILHAALSRCSSLCLRQTTNHLHDHQIKSIQALMHDLE</sequence>
<accession>E0NVB0</accession>
<gene>
    <name evidence="1" type="ORF">HMPREF0658_2115</name>
</gene>
<protein>
    <submittedName>
        <fullName evidence="1">Uncharacterized protein</fullName>
    </submittedName>
</protein>
<dbReference type="HOGENOM" id="CLU_3121204_0_0_10"/>
<evidence type="ECO:0000313" key="2">
    <source>
        <dbReference type="Proteomes" id="UP000004394"/>
    </source>
</evidence>
<proteinExistence type="predicted"/>
<dbReference type="Proteomes" id="UP000004394">
    <property type="component" value="Unassembled WGS sequence"/>
</dbReference>
<reference evidence="1" key="1">
    <citation type="submission" date="2010-07" db="EMBL/GenBank/DDBJ databases">
        <authorList>
            <person name="Muzny D."/>
            <person name="Qin X."/>
            <person name="Deng J."/>
            <person name="Jiang H."/>
            <person name="Liu Y."/>
            <person name="Qu J."/>
            <person name="Song X.-Z."/>
            <person name="Zhang L."/>
            <person name="Thornton R."/>
            <person name="Coyle M."/>
            <person name="Francisco L."/>
            <person name="Jackson L."/>
            <person name="Javaid M."/>
            <person name="Korchina V."/>
            <person name="Kovar C."/>
            <person name="Mata R."/>
            <person name="Mathew T."/>
            <person name="Ngo R."/>
            <person name="Nguyen L."/>
            <person name="Nguyen N."/>
            <person name="Okwuonu G."/>
            <person name="Ongeri F."/>
            <person name="Pham C."/>
            <person name="Simmons D."/>
            <person name="Wilczek-Boney K."/>
            <person name="Hale W."/>
            <person name="Jakkamsetti A."/>
            <person name="Pham P."/>
            <person name="Ruth R."/>
            <person name="San Lucas F."/>
            <person name="Warren J."/>
            <person name="Zhang J."/>
            <person name="Zhao Z."/>
            <person name="Zhou C."/>
            <person name="Zhu D."/>
            <person name="Lee S."/>
            <person name="Bess C."/>
            <person name="Blankenburg K."/>
            <person name="Forbes L."/>
            <person name="Fu Q."/>
            <person name="Gubbala S."/>
            <person name="Hirani K."/>
            <person name="Jayaseelan J.C."/>
            <person name="Lara F."/>
            <person name="Munidasa M."/>
            <person name="Palculict T."/>
            <person name="Patil S."/>
            <person name="Pu L.-L."/>
            <person name="Saada N."/>
            <person name="Tang L."/>
            <person name="Weissenberger G."/>
            <person name="Zhu Y."/>
            <person name="Hemphill L."/>
            <person name="Shang Y."/>
            <person name="Youmans B."/>
            <person name="Ayvaz T."/>
            <person name="Ross M."/>
            <person name="Santibanez J."/>
            <person name="Aqrawi P."/>
            <person name="Gross S."/>
            <person name="Joshi V."/>
            <person name="Fowler G."/>
            <person name="Nazareth L."/>
            <person name="Reid J."/>
            <person name="Worley K."/>
            <person name="Petrosino J."/>
            <person name="Highlander S."/>
            <person name="Gibbs R."/>
        </authorList>
    </citation>
    <scope>NUCLEOTIDE SEQUENCE [LARGE SCALE GENOMIC DNA]</scope>
    <source>
        <strain evidence="1">DSM 16973</strain>
    </source>
</reference>
<keyword evidence="2" id="KW-1185">Reference proteome</keyword>
<dbReference type="EMBL" id="AEEI01000061">
    <property type="protein sequence ID" value="EFM00844.1"/>
    <property type="molecule type" value="Genomic_DNA"/>
</dbReference>